<evidence type="ECO:0000313" key="5">
    <source>
        <dbReference type="EMBL" id="KRS16389.1"/>
    </source>
</evidence>
<dbReference type="PATRIC" id="fig|540747.5.peg.1521"/>
<evidence type="ECO:0000256" key="2">
    <source>
        <dbReference type="ARBA" id="ARBA00022827"/>
    </source>
</evidence>
<dbReference type="InterPro" id="IPR036318">
    <property type="entry name" value="FAD-bd_PCMH-like_sf"/>
</dbReference>
<dbReference type="AlphaFoldDB" id="A0A0T5P5J8"/>
<gene>
    <name evidence="6" type="primary">cdhB</name>
    <name evidence="6" type="ORF">RIdsm_04273</name>
    <name evidence="5" type="ORF">XM52_18840</name>
</gene>
<keyword evidence="7" id="KW-1185">Reference proteome</keyword>
<keyword evidence="3 6" id="KW-0560">Oxidoreductase</keyword>
<dbReference type="Proteomes" id="UP000325785">
    <property type="component" value="Chromosome"/>
</dbReference>
<organism evidence="5 7">
    <name type="scientific">Roseovarius indicus</name>
    <dbReference type="NCBI Taxonomy" id="540747"/>
    <lineage>
        <taxon>Bacteria</taxon>
        <taxon>Pseudomonadati</taxon>
        <taxon>Pseudomonadota</taxon>
        <taxon>Alphaproteobacteria</taxon>
        <taxon>Rhodobacterales</taxon>
        <taxon>Roseobacteraceae</taxon>
        <taxon>Roseovarius</taxon>
    </lineage>
</organism>
<dbReference type="GO" id="GO:0034875">
    <property type="term" value="F:caffeine oxidase activity"/>
    <property type="evidence" value="ECO:0007669"/>
    <property type="project" value="UniProtKB-EC"/>
</dbReference>
<protein>
    <submittedName>
        <fullName evidence="6">Caffeine dehydrogenase subunit beta</fullName>
        <ecNumber evidence="6">1.17.5.2</ecNumber>
    </submittedName>
</protein>
<reference evidence="6 8" key="2">
    <citation type="submission" date="2018-08" db="EMBL/GenBank/DDBJ databases">
        <title>Genetic Globetrotter - A new plasmid hitch-hiking vast phylogenetic and geographic distances.</title>
        <authorList>
            <person name="Vollmers J."/>
            <person name="Petersen J."/>
        </authorList>
    </citation>
    <scope>NUCLEOTIDE SEQUENCE [LARGE SCALE GENOMIC DNA]</scope>
    <source>
        <strain evidence="6 8">DSM 26383</strain>
    </source>
</reference>
<dbReference type="InterPro" id="IPR016169">
    <property type="entry name" value="FAD-bd_PCMH_sub2"/>
</dbReference>
<dbReference type="EMBL" id="LAXI01000014">
    <property type="protein sequence ID" value="KRS16389.1"/>
    <property type="molecule type" value="Genomic_DNA"/>
</dbReference>
<dbReference type="OrthoDB" id="9793944at2"/>
<dbReference type="InterPro" id="IPR016166">
    <property type="entry name" value="FAD-bd_PCMH"/>
</dbReference>
<dbReference type="Gene3D" id="3.30.390.50">
    <property type="entry name" value="CO dehydrogenase flavoprotein, C-terminal domain"/>
    <property type="match status" value="1"/>
</dbReference>
<dbReference type="GO" id="GO:0071949">
    <property type="term" value="F:FAD binding"/>
    <property type="evidence" value="ECO:0007669"/>
    <property type="project" value="InterPro"/>
</dbReference>
<evidence type="ECO:0000313" key="6">
    <source>
        <dbReference type="EMBL" id="QEW28442.1"/>
    </source>
</evidence>
<dbReference type="STRING" id="540747.SAMN04488031_105113"/>
<dbReference type="PANTHER" id="PTHR42659:SF2">
    <property type="entry name" value="XANTHINE DEHYDROGENASE SUBUNIT C-RELATED"/>
    <property type="match status" value="1"/>
</dbReference>
<dbReference type="EMBL" id="CP031598">
    <property type="protein sequence ID" value="QEW28442.1"/>
    <property type="molecule type" value="Genomic_DNA"/>
</dbReference>
<dbReference type="Gene3D" id="3.30.43.10">
    <property type="entry name" value="Uridine Diphospho-n-acetylenolpyruvylglucosamine Reductase, domain 2"/>
    <property type="match status" value="1"/>
</dbReference>
<keyword evidence="1" id="KW-0285">Flavoprotein</keyword>
<evidence type="ECO:0000256" key="1">
    <source>
        <dbReference type="ARBA" id="ARBA00022630"/>
    </source>
</evidence>
<name>A0A0T5P5J8_9RHOB</name>
<dbReference type="SUPFAM" id="SSF55447">
    <property type="entry name" value="CO dehydrogenase flavoprotein C-terminal domain-like"/>
    <property type="match status" value="1"/>
</dbReference>
<dbReference type="InterPro" id="IPR002346">
    <property type="entry name" value="Mopterin_DH_FAD-bd"/>
</dbReference>
<reference evidence="5 7" key="1">
    <citation type="submission" date="2015-04" db="EMBL/GenBank/DDBJ databases">
        <title>The draft genome sequence of Roseovarius indicus B108T.</title>
        <authorList>
            <person name="Li G."/>
            <person name="Lai Q."/>
            <person name="Shao Z."/>
            <person name="Yan P."/>
        </authorList>
    </citation>
    <scope>NUCLEOTIDE SEQUENCE [LARGE SCALE GENOMIC DNA]</scope>
    <source>
        <strain evidence="5 7">B108</strain>
    </source>
</reference>
<evidence type="ECO:0000313" key="7">
    <source>
        <dbReference type="Proteomes" id="UP000051401"/>
    </source>
</evidence>
<dbReference type="SUPFAM" id="SSF56176">
    <property type="entry name" value="FAD-binding/transporter-associated domain-like"/>
    <property type="match status" value="1"/>
</dbReference>
<feature type="domain" description="FAD-binding PCMH-type" evidence="4">
    <location>
        <begin position="1"/>
        <end position="177"/>
    </location>
</feature>
<accession>A0A0T5P5J8</accession>
<dbReference type="Pfam" id="PF00941">
    <property type="entry name" value="FAD_binding_5"/>
    <property type="match status" value="1"/>
</dbReference>
<dbReference type="Proteomes" id="UP000051401">
    <property type="component" value="Unassembled WGS sequence"/>
</dbReference>
<dbReference type="InterPro" id="IPR005107">
    <property type="entry name" value="CO_DH_flav_C"/>
</dbReference>
<evidence type="ECO:0000259" key="4">
    <source>
        <dbReference type="PROSITE" id="PS51387"/>
    </source>
</evidence>
<sequence>MKPAPFSIHIPDTIDEAVACLAEHGEEARVIAGGQSLMAMLNMRLAEPSILVDVSRLADLKKLEIGPDGLTVGAATTQAEVFHHPDLATHMPLVREALTHVGHIQTRNRGTVCGSLCHADPSAEMPLLLATLGGTVTLQSASGTRTLSASEFQTGLLETAKQQGELCISAHFPSLPSSAKWGFREIARRDGDFAIVAMACIADKGTVRLGVGGVSDAPTVEEWTDLATSDIPDALNRLAWKMGGTDDIHASARYRRELVRRIGKKLIEETRA</sequence>
<evidence type="ECO:0000256" key="3">
    <source>
        <dbReference type="ARBA" id="ARBA00023002"/>
    </source>
</evidence>
<dbReference type="RefSeq" id="WP_057818392.1">
    <property type="nucleotide sequence ID" value="NZ_CP031598.1"/>
</dbReference>
<dbReference type="Gene3D" id="3.30.465.10">
    <property type="match status" value="1"/>
</dbReference>
<dbReference type="InterPro" id="IPR051312">
    <property type="entry name" value="Diverse_Substr_Oxidored"/>
</dbReference>
<dbReference type="InterPro" id="IPR016167">
    <property type="entry name" value="FAD-bd_PCMH_sub1"/>
</dbReference>
<dbReference type="PROSITE" id="PS51387">
    <property type="entry name" value="FAD_PCMH"/>
    <property type="match status" value="1"/>
</dbReference>
<dbReference type="InterPro" id="IPR036683">
    <property type="entry name" value="CO_DH_flav_C_dom_sf"/>
</dbReference>
<dbReference type="KEGG" id="rid:RIdsm_04273"/>
<keyword evidence="2" id="KW-0274">FAD</keyword>
<dbReference type="SMART" id="SM01092">
    <property type="entry name" value="CO_deh_flav_C"/>
    <property type="match status" value="1"/>
</dbReference>
<dbReference type="EC" id="1.17.5.2" evidence="6"/>
<proteinExistence type="predicted"/>
<evidence type="ECO:0000313" key="8">
    <source>
        <dbReference type="Proteomes" id="UP000325785"/>
    </source>
</evidence>
<dbReference type="PANTHER" id="PTHR42659">
    <property type="entry name" value="XANTHINE DEHYDROGENASE SUBUNIT C-RELATED"/>
    <property type="match status" value="1"/>
</dbReference>